<reference evidence="3 5" key="1">
    <citation type="journal article" date="2014" name="BMC Genomics">
        <title>Genome sequence of Anopheles sinensis provides insight into genetics basis of mosquito competence for malaria parasites.</title>
        <authorList>
            <person name="Zhou D."/>
            <person name="Zhang D."/>
            <person name="Ding G."/>
            <person name="Shi L."/>
            <person name="Hou Q."/>
            <person name="Ye Y."/>
            <person name="Xu Y."/>
            <person name="Zhou H."/>
            <person name="Xiong C."/>
            <person name="Li S."/>
            <person name="Yu J."/>
            <person name="Hong S."/>
            <person name="Yu X."/>
            <person name="Zou P."/>
            <person name="Chen C."/>
            <person name="Chang X."/>
            <person name="Wang W."/>
            <person name="Lv Y."/>
            <person name="Sun Y."/>
            <person name="Ma L."/>
            <person name="Shen B."/>
            <person name="Zhu C."/>
        </authorList>
    </citation>
    <scope>NUCLEOTIDE SEQUENCE [LARGE SCALE GENOMIC DNA]</scope>
</reference>
<feature type="compositionally biased region" description="Basic and acidic residues" evidence="1">
    <location>
        <begin position="26"/>
        <end position="39"/>
    </location>
</feature>
<dbReference type="Proteomes" id="UP000030765">
    <property type="component" value="Unassembled WGS sequence"/>
</dbReference>
<dbReference type="EnsemblMetazoa" id="ASIC014290-RA">
    <property type="protein sequence ID" value="ASIC014290-PA"/>
    <property type="gene ID" value="ASIC014290"/>
</dbReference>
<sequence length="53" mass="6029">MMLIAITIMIVLMMITTIRAHRKHGGIADHDDLSPERSSDQVTPSWRLKLAQE</sequence>
<evidence type="ECO:0000313" key="3">
    <source>
        <dbReference type="EMBL" id="KFB46302.1"/>
    </source>
</evidence>
<evidence type="ECO:0000313" key="5">
    <source>
        <dbReference type="Proteomes" id="UP000030765"/>
    </source>
</evidence>
<dbReference type="EMBL" id="KE525316">
    <property type="protein sequence ID" value="KFB46302.1"/>
    <property type="molecule type" value="Genomic_DNA"/>
</dbReference>
<evidence type="ECO:0000256" key="2">
    <source>
        <dbReference type="SAM" id="SignalP"/>
    </source>
</evidence>
<accession>A0A084W7V8</accession>
<dbReference type="VEuPathDB" id="VectorBase:ASIC014290"/>
<name>A0A084W7V8_ANOSI</name>
<evidence type="ECO:0000313" key="4">
    <source>
        <dbReference type="EnsemblMetazoa" id="ASIC014290-PA"/>
    </source>
</evidence>
<keyword evidence="2" id="KW-0732">Signal</keyword>
<protein>
    <submittedName>
        <fullName evidence="3 4">Fsn-glycerol-3-phosphate dehydrogenase-like protein</fullName>
    </submittedName>
</protein>
<proteinExistence type="predicted"/>
<organism evidence="3">
    <name type="scientific">Anopheles sinensis</name>
    <name type="common">Mosquito</name>
    <dbReference type="NCBI Taxonomy" id="74873"/>
    <lineage>
        <taxon>Eukaryota</taxon>
        <taxon>Metazoa</taxon>
        <taxon>Ecdysozoa</taxon>
        <taxon>Arthropoda</taxon>
        <taxon>Hexapoda</taxon>
        <taxon>Insecta</taxon>
        <taxon>Pterygota</taxon>
        <taxon>Neoptera</taxon>
        <taxon>Endopterygota</taxon>
        <taxon>Diptera</taxon>
        <taxon>Nematocera</taxon>
        <taxon>Culicoidea</taxon>
        <taxon>Culicidae</taxon>
        <taxon>Anophelinae</taxon>
        <taxon>Anopheles</taxon>
    </lineage>
</organism>
<dbReference type="EMBL" id="ATLV01021316">
    <property type="status" value="NOT_ANNOTATED_CDS"/>
    <property type="molecule type" value="Genomic_DNA"/>
</dbReference>
<dbReference type="AlphaFoldDB" id="A0A084W7V8"/>
<gene>
    <name evidence="3" type="ORF">ZHAS_00014290</name>
</gene>
<feature type="region of interest" description="Disordered" evidence="1">
    <location>
        <begin position="26"/>
        <end position="53"/>
    </location>
</feature>
<evidence type="ECO:0000256" key="1">
    <source>
        <dbReference type="SAM" id="MobiDB-lite"/>
    </source>
</evidence>
<feature type="signal peptide" evidence="2">
    <location>
        <begin position="1"/>
        <end position="20"/>
    </location>
</feature>
<keyword evidence="5" id="KW-1185">Reference proteome</keyword>
<feature type="chain" id="PRO_5010759973" evidence="2">
    <location>
        <begin position="21"/>
        <end position="53"/>
    </location>
</feature>
<reference evidence="4" key="2">
    <citation type="submission" date="2020-05" db="UniProtKB">
        <authorList>
            <consortium name="EnsemblMetazoa"/>
        </authorList>
    </citation>
    <scope>IDENTIFICATION</scope>
</reference>